<sequence>GGRSRLLRREFEVGMPTRAHSERLQPDGRCVDLAEVGRRQNLQPSRNRGIPAIFR</sequence>
<dbReference type="Proteomes" id="UP001054837">
    <property type="component" value="Unassembled WGS sequence"/>
</dbReference>
<organism evidence="1 2">
    <name type="scientific">Caerostris darwini</name>
    <dbReference type="NCBI Taxonomy" id="1538125"/>
    <lineage>
        <taxon>Eukaryota</taxon>
        <taxon>Metazoa</taxon>
        <taxon>Ecdysozoa</taxon>
        <taxon>Arthropoda</taxon>
        <taxon>Chelicerata</taxon>
        <taxon>Arachnida</taxon>
        <taxon>Araneae</taxon>
        <taxon>Araneomorphae</taxon>
        <taxon>Entelegynae</taxon>
        <taxon>Araneoidea</taxon>
        <taxon>Araneidae</taxon>
        <taxon>Caerostris</taxon>
    </lineage>
</organism>
<accession>A0AAV4SAM6</accession>
<gene>
    <name evidence="1" type="ORF">CDAR_425511</name>
</gene>
<reference evidence="1 2" key="1">
    <citation type="submission" date="2021-06" db="EMBL/GenBank/DDBJ databases">
        <title>Caerostris darwini draft genome.</title>
        <authorList>
            <person name="Kono N."/>
            <person name="Arakawa K."/>
        </authorList>
    </citation>
    <scope>NUCLEOTIDE SEQUENCE [LARGE SCALE GENOMIC DNA]</scope>
</reference>
<name>A0AAV4SAM6_9ARAC</name>
<proteinExistence type="predicted"/>
<keyword evidence="2" id="KW-1185">Reference proteome</keyword>
<protein>
    <submittedName>
        <fullName evidence="1">Uncharacterized protein</fullName>
    </submittedName>
</protein>
<evidence type="ECO:0000313" key="2">
    <source>
        <dbReference type="Proteomes" id="UP001054837"/>
    </source>
</evidence>
<dbReference type="EMBL" id="BPLQ01007405">
    <property type="protein sequence ID" value="GIY29867.1"/>
    <property type="molecule type" value="Genomic_DNA"/>
</dbReference>
<evidence type="ECO:0000313" key="1">
    <source>
        <dbReference type="EMBL" id="GIY29867.1"/>
    </source>
</evidence>
<comment type="caution">
    <text evidence="1">The sequence shown here is derived from an EMBL/GenBank/DDBJ whole genome shotgun (WGS) entry which is preliminary data.</text>
</comment>
<dbReference type="AlphaFoldDB" id="A0AAV4SAM6"/>
<feature type="non-terminal residue" evidence="1">
    <location>
        <position position="1"/>
    </location>
</feature>